<dbReference type="AlphaFoldDB" id="A0A515EKF3"/>
<reference evidence="4" key="1">
    <citation type="submission" date="2019-02" db="EMBL/GenBank/DDBJ databases">
        <title>Complete genome sequence of Rhodoferax sp. Gr-4.</title>
        <authorList>
            <person name="Jin L."/>
        </authorList>
    </citation>
    <scope>NUCLEOTIDE SEQUENCE [LARGE SCALE GENOMIC DNA]</scope>
    <source>
        <strain evidence="4">Gr-4</strain>
    </source>
</reference>
<dbReference type="Pfam" id="PF07484">
    <property type="entry name" value="Collar"/>
    <property type="match status" value="1"/>
</dbReference>
<dbReference type="RefSeq" id="WP_142808739.1">
    <property type="nucleotide sequence ID" value="NZ_CP036282.1"/>
</dbReference>
<dbReference type="Proteomes" id="UP000317365">
    <property type="component" value="Chromosome"/>
</dbReference>
<feature type="region of interest" description="Disordered" evidence="1">
    <location>
        <begin position="279"/>
        <end position="311"/>
    </location>
</feature>
<evidence type="ECO:0000259" key="2">
    <source>
        <dbReference type="Pfam" id="PF07484"/>
    </source>
</evidence>
<organism evidence="3 4">
    <name type="scientific">Rhodoferax aquaticus</name>
    <dbReference type="NCBI Taxonomy" id="2527691"/>
    <lineage>
        <taxon>Bacteria</taxon>
        <taxon>Pseudomonadati</taxon>
        <taxon>Pseudomonadota</taxon>
        <taxon>Betaproteobacteria</taxon>
        <taxon>Burkholderiales</taxon>
        <taxon>Comamonadaceae</taxon>
        <taxon>Rhodoferax</taxon>
    </lineage>
</organism>
<dbReference type="KEGG" id="rhg:EXZ61_02600"/>
<evidence type="ECO:0000256" key="1">
    <source>
        <dbReference type="SAM" id="MobiDB-lite"/>
    </source>
</evidence>
<sequence length="325" mass="32960">MDYTSSDAYATDAGTGQRLHQDTAAVTTAVSAQDANGLIWELLALIKAGGIAPAAFDKSNPATYTQVAQAIQSGKLFSAAAAGTADAITAVFTPDITVLRDGMALYVRGALANATTAPTFTPKAGTVAAKAIVKGAGAALAAGDIAGAGHWIELQYDLTLDKWVLLNPATGISAGSGQQAGEVCFFARNTAPSGFLKANGALVSRTTYATLFAAIGTTFGVGDGSTTFGLPDMRGEFLRAWDDARGVDVSRVFGSGQLDAMQGHLHSISNLVGSNSPNIGLGGGNNSPPGAFSTGSPTTDGTNGTPRVASENRPRNIALLACIKF</sequence>
<dbReference type="InterPro" id="IPR011083">
    <property type="entry name" value="Phage_tail_collar_dom"/>
</dbReference>
<evidence type="ECO:0000313" key="3">
    <source>
        <dbReference type="EMBL" id="QDL53147.1"/>
    </source>
</evidence>
<accession>A0A515EKF3</accession>
<protein>
    <recommendedName>
        <fullName evidence="2">Phage tail collar domain-containing protein</fullName>
    </recommendedName>
</protein>
<name>A0A515EKF3_9BURK</name>
<dbReference type="InterPro" id="IPR037053">
    <property type="entry name" value="Phage_tail_collar_dom_sf"/>
</dbReference>
<keyword evidence="4" id="KW-1185">Reference proteome</keyword>
<gene>
    <name evidence="3" type="ORF">EXZ61_02600</name>
</gene>
<dbReference type="Gene3D" id="3.90.1340.10">
    <property type="entry name" value="Phage tail collar domain"/>
    <property type="match status" value="1"/>
</dbReference>
<dbReference type="EMBL" id="CP036282">
    <property type="protein sequence ID" value="QDL53147.1"/>
    <property type="molecule type" value="Genomic_DNA"/>
</dbReference>
<feature type="compositionally biased region" description="Polar residues" evidence="1">
    <location>
        <begin position="293"/>
        <end position="305"/>
    </location>
</feature>
<evidence type="ECO:0000313" key="4">
    <source>
        <dbReference type="Proteomes" id="UP000317365"/>
    </source>
</evidence>
<proteinExistence type="predicted"/>
<feature type="domain" description="Phage tail collar" evidence="2">
    <location>
        <begin position="181"/>
        <end position="238"/>
    </location>
</feature>
<reference evidence="4" key="2">
    <citation type="journal article" date="2020" name="Int. J. Syst. Evol. Microbiol.">
        <title>Genomic insights into a novel species Rhodoferax aquaticus sp. nov., isolated from freshwater.</title>
        <authorList>
            <person name="Li T."/>
            <person name="Zhuo Y."/>
            <person name="Jin C.Z."/>
            <person name="Wu X."/>
            <person name="Ko S.R."/>
            <person name="Jin F.J."/>
            <person name="Ahn C.Y."/>
            <person name="Oh H.M."/>
            <person name="Lee H.G."/>
            <person name="Jin L."/>
        </authorList>
    </citation>
    <scope>NUCLEOTIDE SEQUENCE [LARGE SCALE GENOMIC DNA]</scope>
    <source>
        <strain evidence="4">Gr-4</strain>
    </source>
</reference>
<dbReference type="SUPFAM" id="SSF88874">
    <property type="entry name" value="Receptor-binding domain of short tail fibre protein gp12"/>
    <property type="match status" value="1"/>
</dbReference>